<feature type="domain" description="HAMP" evidence="3">
    <location>
        <begin position="368"/>
        <end position="421"/>
    </location>
</feature>
<dbReference type="InterPro" id="IPR043128">
    <property type="entry name" value="Rev_trsase/Diguanyl_cyclase"/>
</dbReference>
<dbReference type="EMBL" id="UHIP01000001">
    <property type="protein sequence ID" value="SUP18667.1"/>
    <property type="molecule type" value="Genomic_DNA"/>
</dbReference>
<dbReference type="GO" id="GO:0016020">
    <property type="term" value="C:membrane"/>
    <property type="evidence" value="ECO:0007669"/>
    <property type="project" value="InterPro"/>
</dbReference>
<dbReference type="InterPro" id="IPR001633">
    <property type="entry name" value="EAL_dom"/>
</dbReference>
<dbReference type="CDD" id="cd01948">
    <property type="entry name" value="EAL"/>
    <property type="match status" value="1"/>
</dbReference>
<dbReference type="CDD" id="cd06225">
    <property type="entry name" value="HAMP"/>
    <property type="match status" value="1"/>
</dbReference>
<dbReference type="RefSeq" id="WP_061057122.1">
    <property type="nucleotide sequence ID" value="NZ_CABLBX010000007.1"/>
</dbReference>
<proteinExistence type="predicted"/>
<dbReference type="GO" id="GO:0071111">
    <property type="term" value="F:cyclic-guanylate-specific phosphodiesterase activity"/>
    <property type="evidence" value="ECO:0007669"/>
    <property type="project" value="InterPro"/>
</dbReference>
<dbReference type="Pfam" id="PF00990">
    <property type="entry name" value="GGDEF"/>
    <property type="match status" value="1"/>
</dbReference>
<dbReference type="CDD" id="cd12913">
    <property type="entry name" value="PDC1_MCP_like"/>
    <property type="match status" value="1"/>
</dbReference>
<feature type="domain" description="GGDEF" evidence="4">
    <location>
        <begin position="451"/>
        <end position="584"/>
    </location>
</feature>
<dbReference type="AlphaFoldDB" id="A0AAX2LJ34"/>
<dbReference type="SUPFAM" id="SSF141868">
    <property type="entry name" value="EAL domain-like"/>
    <property type="match status" value="1"/>
</dbReference>
<dbReference type="InterPro" id="IPR003660">
    <property type="entry name" value="HAMP_dom"/>
</dbReference>
<feature type="transmembrane region" description="Helical" evidence="1">
    <location>
        <begin position="12"/>
        <end position="31"/>
    </location>
</feature>
<dbReference type="Gene3D" id="6.10.340.10">
    <property type="match status" value="1"/>
</dbReference>
<dbReference type="GeneID" id="29385805"/>
<evidence type="ECO:0000256" key="1">
    <source>
        <dbReference type="SAM" id="Phobius"/>
    </source>
</evidence>
<dbReference type="SMART" id="SM00304">
    <property type="entry name" value="HAMP"/>
    <property type="match status" value="1"/>
</dbReference>
<dbReference type="NCBIfam" id="TIGR00254">
    <property type="entry name" value="GGDEF"/>
    <property type="match status" value="1"/>
</dbReference>
<keyword evidence="1" id="KW-0472">Membrane</keyword>
<dbReference type="Proteomes" id="UP000254626">
    <property type="component" value="Unassembled WGS sequence"/>
</dbReference>
<dbReference type="SMART" id="SM00267">
    <property type="entry name" value="GGDEF"/>
    <property type="match status" value="1"/>
</dbReference>
<dbReference type="Gene3D" id="3.30.70.270">
    <property type="match status" value="1"/>
</dbReference>
<dbReference type="InterPro" id="IPR035919">
    <property type="entry name" value="EAL_sf"/>
</dbReference>
<evidence type="ECO:0000313" key="6">
    <source>
        <dbReference type="Proteomes" id="UP000254626"/>
    </source>
</evidence>
<organism evidence="5 6">
    <name type="scientific">Vibrio fluvialis</name>
    <dbReference type="NCBI Taxonomy" id="676"/>
    <lineage>
        <taxon>Bacteria</taxon>
        <taxon>Pseudomonadati</taxon>
        <taxon>Pseudomonadota</taxon>
        <taxon>Gammaproteobacteria</taxon>
        <taxon>Vibrionales</taxon>
        <taxon>Vibrionaceae</taxon>
        <taxon>Vibrio</taxon>
    </lineage>
</organism>
<dbReference type="SUPFAM" id="SSF158472">
    <property type="entry name" value="HAMP domain-like"/>
    <property type="match status" value="1"/>
</dbReference>
<evidence type="ECO:0000259" key="3">
    <source>
        <dbReference type="PROSITE" id="PS50885"/>
    </source>
</evidence>
<reference evidence="5 6" key="1">
    <citation type="submission" date="2018-06" db="EMBL/GenBank/DDBJ databases">
        <authorList>
            <consortium name="Pathogen Informatics"/>
            <person name="Doyle S."/>
        </authorList>
    </citation>
    <scope>NUCLEOTIDE SEQUENCE [LARGE SCALE GENOMIC DNA]</scope>
    <source>
        <strain evidence="5 6">NCTC11327</strain>
    </source>
</reference>
<protein>
    <submittedName>
        <fullName evidence="5">Diguanylate cyclase</fullName>
    </submittedName>
</protein>
<dbReference type="PROSITE" id="PS50883">
    <property type="entry name" value="EAL"/>
    <property type="match status" value="1"/>
</dbReference>
<dbReference type="Pfam" id="PF00672">
    <property type="entry name" value="HAMP"/>
    <property type="match status" value="1"/>
</dbReference>
<dbReference type="GO" id="GO:0007165">
    <property type="term" value="P:signal transduction"/>
    <property type="evidence" value="ECO:0007669"/>
    <property type="project" value="InterPro"/>
</dbReference>
<evidence type="ECO:0000259" key="2">
    <source>
        <dbReference type="PROSITE" id="PS50883"/>
    </source>
</evidence>
<dbReference type="SUPFAM" id="SSF55073">
    <property type="entry name" value="Nucleotide cyclase"/>
    <property type="match status" value="1"/>
</dbReference>
<comment type="caution">
    <text evidence="5">The sequence shown here is derived from an EMBL/GenBank/DDBJ whole genome shotgun (WGS) entry which is preliminary data.</text>
</comment>
<dbReference type="CDD" id="cd01949">
    <property type="entry name" value="GGDEF"/>
    <property type="match status" value="1"/>
</dbReference>
<dbReference type="Gene3D" id="3.20.20.450">
    <property type="entry name" value="EAL domain"/>
    <property type="match status" value="1"/>
</dbReference>
<dbReference type="InterPro" id="IPR050706">
    <property type="entry name" value="Cyclic-di-GMP_PDE-like"/>
</dbReference>
<keyword evidence="1" id="KW-0812">Transmembrane</keyword>
<gene>
    <name evidence="5" type="primary">cph2_1</name>
    <name evidence="5" type="ORF">NCTC11327_00010</name>
</gene>
<sequence>MPFRQQMTLKTAVLFPFVIIILVTIGVIGAVQKYSYEQMVQDVSRKQLTFLTHNVDQRLHAFLDEPFRANQSMSHSIGFHHLYQPNDSQQIEQFLVSGFSDLYRPISQIDVMSFAGINGEFVGFRKEDNQSFTLMLKDSRTKQQLTIYHGDSVSDEIRSVIAGYDPRTRPFYTPVAANPHPMWSSVYTNMDERQDITLSALTPVMQQTQFVGVMVTDVKISTFNTFLHMLKRETNADVYIFDETQRLIAHSAPTGVVSWGTEYSPKGDRLTTQETPNPVLKASAIEISRVLQSAHTLPKEVFSTEVDGARYFNQVTSVEDEHGLKWYINVTISEADLLGSLPQNQRNSWLLGLIVSLFGIGIGFITFNRITAPITSTAAAAKHLAQGDWDSPMPKPGKIYETSMMVFAFTEMANNLKASFKALREQLIYDSLTKVYSREGMIDSCNQLPTLHGSLFLIGIDKFRDINDSLGHHQADQLLVLIAQRLKTVSHDNSYIARIGGDEFAIYLPQCDDIPAIKQFAQQLLQLFATPFNMPNENIAVNISVGIVHGLEPASMTVWLRNGSIALSNAKQDSTRLSYYVPEMADVSRKRTQMVTQIKLALENHEFVPFYQPIVDLHSGEVLGAEALARWLSPEYGLVPPMDFIPIAEESGLINAIGEQILRQACCDTVKGIEQGKWAADFQMHVNLSVNQLSHPEFMPQLEETLRVTGMQPNNLTLEITESRIVNNDPVILNTMHSIKRLGIRLAIDDFGTGYSSLAYLYKLPFDCLKIDRAFVSLLKQEQYESSIAATIINLANSFKVNIVAEGIETPEQAELLAKLGCPQGQGFLFNKPMSYHEWPTDLVNMKRISAK</sequence>
<dbReference type="PROSITE" id="PS50885">
    <property type="entry name" value="HAMP"/>
    <property type="match status" value="1"/>
</dbReference>
<accession>A0AAX2LJ34</accession>
<evidence type="ECO:0000313" key="5">
    <source>
        <dbReference type="EMBL" id="SUP18667.1"/>
    </source>
</evidence>
<dbReference type="Gene3D" id="3.30.450.20">
    <property type="entry name" value="PAS domain"/>
    <property type="match status" value="1"/>
</dbReference>
<dbReference type="PROSITE" id="PS50887">
    <property type="entry name" value="GGDEF"/>
    <property type="match status" value="1"/>
</dbReference>
<evidence type="ECO:0000259" key="4">
    <source>
        <dbReference type="PROSITE" id="PS50887"/>
    </source>
</evidence>
<dbReference type="InterPro" id="IPR029787">
    <property type="entry name" value="Nucleotide_cyclase"/>
</dbReference>
<dbReference type="PANTHER" id="PTHR33121">
    <property type="entry name" value="CYCLIC DI-GMP PHOSPHODIESTERASE PDEF"/>
    <property type="match status" value="1"/>
</dbReference>
<dbReference type="PANTHER" id="PTHR33121:SF70">
    <property type="entry name" value="SIGNALING PROTEIN YKOW"/>
    <property type="match status" value="1"/>
</dbReference>
<dbReference type="Pfam" id="PF00563">
    <property type="entry name" value="EAL"/>
    <property type="match status" value="1"/>
</dbReference>
<name>A0AAX2LJ34_VIBFL</name>
<feature type="domain" description="EAL" evidence="2">
    <location>
        <begin position="591"/>
        <end position="847"/>
    </location>
</feature>
<keyword evidence="1" id="KW-1133">Transmembrane helix</keyword>
<dbReference type="InterPro" id="IPR000160">
    <property type="entry name" value="GGDEF_dom"/>
</dbReference>
<dbReference type="SMART" id="SM00052">
    <property type="entry name" value="EAL"/>
    <property type="match status" value="1"/>
</dbReference>